<protein>
    <submittedName>
        <fullName evidence="1">Uncharacterized protein</fullName>
    </submittedName>
</protein>
<reference evidence="1" key="1">
    <citation type="submission" date="2024-03" db="EMBL/GenBank/DDBJ databases">
        <title>Novel Streptomyces species of biotechnological and ecological value are a feature of Machair soil.</title>
        <authorList>
            <person name="Prole J.R."/>
            <person name="Goodfellow M."/>
            <person name="Allenby N."/>
            <person name="Ward A.C."/>
        </authorList>
    </citation>
    <scope>NUCLEOTIDE SEQUENCE</scope>
    <source>
        <strain evidence="1">MS1.AVA.4</strain>
    </source>
</reference>
<name>A0ACC6QVG0_9ACTN</name>
<comment type="caution">
    <text evidence="1">The sequence shown here is derived from an EMBL/GenBank/DDBJ whole genome shotgun (WGS) entry which is preliminary data.</text>
</comment>
<evidence type="ECO:0000313" key="2">
    <source>
        <dbReference type="Proteomes" id="UP001375539"/>
    </source>
</evidence>
<evidence type="ECO:0000313" key="1">
    <source>
        <dbReference type="EMBL" id="MEJ8662296.1"/>
    </source>
</evidence>
<accession>A0ACC6QVG0</accession>
<dbReference type="EMBL" id="JBBKAI010000004">
    <property type="protein sequence ID" value="MEJ8662296.1"/>
    <property type="molecule type" value="Genomic_DNA"/>
</dbReference>
<keyword evidence="2" id="KW-1185">Reference proteome</keyword>
<dbReference type="Proteomes" id="UP001375539">
    <property type="component" value="Unassembled WGS sequence"/>
</dbReference>
<sequence length="56" mass="6330">MTRRNDPREMRGGYQLTMFDTEPEPATTAAPSRIEDPAQPRSDDCSTMAAEQEVDR</sequence>
<proteinExistence type="predicted"/>
<gene>
    <name evidence="1" type="ORF">WKI58_38560</name>
</gene>
<organism evidence="1 2">
    <name type="scientific">Streptomyces pratisoli</name>
    <dbReference type="NCBI Taxonomy" id="3139917"/>
    <lineage>
        <taxon>Bacteria</taxon>
        <taxon>Bacillati</taxon>
        <taxon>Actinomycetota</taxon>
        <taxon>Actinomycetes</taxon>
        <taxon>Kitasatosporales</taxon>
        <taxon>Streptomycetaceae</taxon>
        <taxon>Streptomyces</taxon>
    </lineage>
</organism>